<dbReference type="PANTHER" id="PTHR30085">
    <property type="entry name" value="AMINO ACID ABC TRANSPORTER PERMEASE"/>
    <property type="match status" value="1"/>
</dbReference>
<dbReference type="InterPro" id="IPR051455">
    <property type="entry name" value="Bact_solute-bind_prot3"/>
</dbReference>
<reference evidence="7" key="2">
    <citation type="journal article" date="2022" name="Microbiol. Resour. Announc.">
        <title>Metagenome Sequencing to Explore Phylogenomics of Terrestrial Cyanobacteria.</title>
        <authorList>
            <person name="Ward R.D."/>
            <person name="Stajich J.E."/>
            <person name="Johansen J.R."/>
            <person name="Huntemann M."/>
            <person name="Clum A."/>
            <person name="Foster B."/>
            <person name="Foster B."/>
            <person name="Roux S."/>
            <person name="Palaniappan K."/>
            <person name="Varghese N."/>
            <person name="Mukherjee S."/>
            <person name="Reddy T.B.K."/>
            <person name="Daum C."/>
            <person name="Copeland A."/>
            <person name="Chen I.A."/>
            <person name="Ivanova N.N."/>
            <person name="Kyrpides N.C."/>
            <person name="Shapiro N."/>
            <person name="Eloe-Fadrosh E.A."/>
            <person name="Pietrasiak N."/>
        </authorList>
    </citation>
    <scope>NUCLEOTIDE SEQUENCE</scope>
    <source>
        <strain evidence="7">UHER 2000/2452</strain>
    </source>
</reference>
<comment type="caution">
    <text evidence="7">The sequence shown here is derived from an EMBL/GenBank/DDBJ whole genome shotgun (WGS) entry which is preliminary data.</text>
</comment>
<protein>
    <submittedName>
        <fullName evidence="7">Transporter substrate-binding domain-containing protein</fullName>
    </submittedName>
</protein>
<accession>A0A951Q6Z0</accession>
<gene>
    <name evidence="7" type="ORF">KME15_02295</name>
</gene>
<keyword evidence="3 5" id="KW-0732">Signal</keyword>
<evidence type="ECO:0000256" key="3">
    <source>
        <dbReference type="ARBA" id="ARBA00022729"/>
    </source>
</evidence>
<evidence type="ECO:0000259" key="6">
    <source>
        <dbReference type="SMART" id="SM00062"/>
    </source>
</evidence>
<sequence length="276" mass="29995">MRRKLLLKLLTALILVANAGIFAQTASAAELQEIIERGHLVVGVKDNLRPLAFRDAQGEFKGFEIDLARYLAQELLGDSEALVLKPLANSERLSAVLDGEVDVTIAQLATTMSRSRLVSFSTPYYLDGTAFLTHPSIQNFKDLQNQTIAVLNGSDTIAKVRSLFPNAVLMGVVSYQAAKDALDSGQATVFAADASVLTGWVQEDPRYALLPNLISAEPLAVALPRGVQYDELRRGINRAIDRWQTEGALRQQVINWGLPDAGVPRPANSPNFLNGS</sequence>
<evidence type="ECO:0000313" key="7">
    <source>
        <dbReference type="EMBL" id="MBW4657478.1"/>
    </source>
</evidence>
<dbReference type="SMART" id="SM00062">
    <property type="entry name" value="PBPb"/>
    <property type="match status" value="1"/>
</dbReference>
<name>A0A951Q6Z0_9CYAN</name>
<dbReference type="GO" id="GO:0005576">
    <property type="term" value="C:extracellular region"/>
    <property type="evidence" value="ECO:0007669"/>
    <property type="project" value="TreeGrafter"/>
</dbReference>
<dbReference type="AlphaFoldDB" id="A0A951Q6Z0"/>
<dbReference type="PROSITE" id="PS01039">
    <property type="entry name" value="SBP_BACTERIAL_3"/>
    <property type="match status" value="1"/>
</dbReference>
<dbReference type="GO" id="GO:0006865">
    <property type="term" value="P:amino acid transport"/>
    <property type="evidence" value="ECO:0007669"/>
    <property type="project" value="TreeGrafter"/>
</dbReference>
<dbReference type="EMBL" id="JAHHHD010000002">
    <property type="protein sequence ID" value="MBW4657478.1"/>
    <property type="molecule type" value="Genomic_DNA"/>
</dbReference>
<dbReference type="Proteomes" id="UP000757435">
    <property type="component" value="Unassembled WGS sequence"/>
</dbReference>
<feature type="chain" id="PRO_5036817357" evidence="5">
    <location>
        <begin position="29"/>
        <end position="276"/>
    </location>
</feature>
<dbReference type="InterPro" id="IPR018313">
    <property type="entry name" value="SBP_3_CS"/>
</dbReference>
<reference evidence="7" key="1">
    <citation type="submission" date="2021-05" db="EMBL/GenBank/DDBJ databases">
        <authorList>
            <person name="Pietrasiak N."/>
            <person name="Ward R."/>
            <person name="Stajich J.E."/>
            <person name="Kurbessoian T."/>
        </authorList>
    </citation>
    <scope>NUCLEOTIDE SEQUENCE</scope>
    <source>
        <strain evidence="7">UHER 2000/2452</strain>
    </source>
</reference>
<evidence type="ECO:0000313" key="8">
    <source>
        <dbReference type="Proteomes" id="UP000757435"/>
    </source>
</evidence>
<evidence type="ECO:0000256" key="5">
    <source>
        <dbReference type="SAM" id="SignalP"/>
    </source>
</evidence>
<evidence type="ECO:0000256" key="1">
    <source>
        <dbReference type="ARBA" id="ARBA00010333"/>
    </source>
</evidence>
<evidence type="ECO:0000256" key="4">
    <source>
        <dbReference type="RuleBase" id="RU003744"/>
    </source>
</evidence>
<dbReference type="InterPro" id="IPR001638">
    <property type="entry name" value="Solute-binding_3/MltF_N"/>
</dbReference>
<dbReference type="Gene3D" id="3.40.190.10">
    <property type="entry name" value="Periplasmic binding protein-like II"/>
    <property type="match status" value="2"/>
</dbReference>
<dbReference type="SUPFAM" id="SSF53850">
    <property type="entry name" value="Periplasmic binding protein-like II"/>
    <property type="match status" value="1"/>
</dbReference>
<evidence type="ECO:0000256" key="2">
    <source>
        <dbReference type="ARBA" id="ARBA00022448"/>
    </source>
</evidence>
<dbReference type="Pfam" id="PF00497">
    <property type="entry name" value="SBP_bac_3"/>
    <property type="match status" value="1"/>
</dbReference>
<dbReference type="PANTHER" id="PTHR30085:SF6">
    <property type="entry name" value="ABC TRANSPORTER GLUTAMINE-BINDING PROTEIN GLNH"/>
    <property type="match status" value="1"/>
</dbReference>
<feature type="domain" description="Solute-binding protein family 3/N-terminal" evidence="6">
    <location>
        <begin position="39"/>
        <end position="260"/>
    </location>
</feature>
<organism evidence="7 8">
    <name type="scientific">Drouetiella hepatica Uher 2000/2452</name>
    <dbReference type="NCBI Taxonomy" id="904376"/>
    <lineage>
        <taxon>Bacteria</taxon>
        <taxon>Bacillati</taxon>
        <taxon>Cyanobacteriota</taxon>
        <taxon>Cyanophyceae</taxon>
        <taxon>Oculatellales</taxon>
        <taxon>Oculatellaceae</taxon>
        <taxon>Drouetiella</taxon>
    </lineage>
</organism>
<feature type="signal peptide" evidence="5">
    <location>
        <begin position="1"/>
        <end position="28"/>
    </location>
</feature>
<dbReference type="GO" id="GO:0030288">
    <property type="term" value="C:outer membrane-bounded periplasmic space"/>
    <property type="evidence" value="ECO:0007669"/>
    <property type="project" value="TreeGrafter"/>
</dbReference>
<keyword evidence="2" id="KW-0813">Transport</keyword>
<proteinExistence type="inferred from homology"/>
<comment type="similarity">
    <text evidence="1 4">Belongs to the bacterial solute-binding protein 3 family.</text>
</comment>